<gene>
    <name evidence="1" type="ORF">G3I67_12670</name>
</gene>
<reference evidence="1" key="1">
    <citation type="submission" date="2020-02" db="EMBL/GenBank/DDBJ databases">
        <authorList>
            <person name="Chen W.-M."/>
        </authorList>
    </citation>
    <scope>NUCLEOTIDE SEQUENCE</scope>
    <source>
        <strain evidence="1">NBD-18</strain>
    </source>
</reference>
<accession>A0A6B2R1G4</accession>
<evidence type="ECO:0000313" key="1">
    <source>
        <dbReference type="EMBL" id="NDY84082.1"/>
    </source>
</evidence>
<dbReference type="AlphaFoldDB" id="A0A6B2R1G4"/>
<sequence>MSTTPSNPNIVAKDVAHSLNQSCYCKTLNESELQKQIERDVSLSGLLHEIRTSRPNLFSSTVVFISDEIEKKIINAIAAIERVIALPAYQQSALKKAPLIAQSVFGPIGVFMGFDFHLDHDGPKLIEINTNAGGALLNAALARAQESCCKEMDLAMRPNPILASHEKNFFDMFMSEWKSQRGELPLRSIVIVDDNPSTQYLEPEFELFRQMFRSYGVRADIADPSELFWLDNQLIFKSRTVDMIYNRLTDFYLENPEHGSIKNAYQSGSVVITPGPHAHALYADKRNLITLSDDSMLSSWGVSEKDREILSQTVPRTELVTPDHAETMWAKRRHLFFKPVAGFGSKATYRGDKLTKKVWAEILEGQFVAQNIVTPGERLILVNDALTELKFDIRAYAYAGKVQLFSARMYSGQTTNFRTSGGGFAPVVTI</sequence>
<comment type="caution">
    <text evidence="1">The sequence shown here is derived from an EMBL/GenBank/DDBJ whole genome shotgun (WGS) entry which is preliminary data.</text>
</comment>
<organism evidence="1">
    <name type="scientific">Sheuella amnicola</name>
    <dbReference type="NCBI Taxonomy" id="2707330"/>
    <lineage>
        <taxon>Bacteria</taxon>
        <taxon>Pseudomonadati</taxon>
        <taxon>Pseudomonadota</taxon>
        <taxon>Betaproteobacteria</taxon>
        <taxon>Burkholderiales</taxon>
        <taxon>Alcaligenaceae</taxon>
        <taxon>Sheuella</taxon>
    </lineage>
</organism>
<name>A0A6B2R1G4_9BURK</name>
<evidence type="ECO:0008006" key="2">
    <source>
        <dbReference type="Google" id="ProtNLM"/>
    </source>
</evidence>
<dbReference type="EMBL" id="JAAGRN010000009">
    <property type="protein sequence ID" value="NDY84082.1"/>
    <property type="molecule type" value="Genomic_DNA"/>
</dbReference>
<proteinExistence type="predicted"/>
<dbReference type="RefSeq" id="WP_163655897.1">
    <property type="nucleotide sequence ID" value="NZ_JAAGRN010000009.1"/>
</dbReference>
<dbReference type="SUPFAM" id="SSF56059">
    <property type="entry name" value="Glutathione synthetase ATP-binding domain-like"/>
    <property type="match status" value="1"/>
</dbReference>
<protein>
    <recommendedName>
        <fullName evidence="2">Circularly permuted type 2 ATP-grasp protein</fullName>
    </recommendedName>
</protein>